<dbReference type="Gene3D" id="1.10.3720.10">
    <property type="entry name" value="MetI-like"/>
    <property type="match status" value="1"/>
</dbReference>
<reference evidence="9 10" key="1">
    <citation type="submission" date="2020-07" db="EMBL/GenBank/DDBJ databases">
        <title>Sequencing the genomes of 1000 actinobacteria strains.</title>
        <authorList>
            <person name="Klenk H.-P."/>
        </authorList>
    </citation>
    <scope>NUCLEOTIDE SEQUENCE [LARGE SCALE GENOMIC DNA]</scope>
    <source>
        <strain evidence="9 10">DSM 23987</strain>
    </source>
</reference>
<proteinExistence type="inferred from homology"/>
<evidence type="ECO:0000256" key="1">
    <source>
        <dbReference type="ARBA" id="ARBA00004651"/>
    </source>
</evidence>
<gene>
    <name evidence="9" type="ORF">BJ986_002650</name>
</gene>
<dbReference type="AlphaFoldDB" id="A0A852WFZ1"/>
<dbReference type="PANTHER" id="PTHR30614">
    <property type="entry name" value="MEMBRANE COMPONENT OF AMINO ACID ABC TRANSPORTER"/>
    <property type="match status" value="1"/>
</dbReference>
<keyword evidence="2 7" id="KW-0813">Transport</keyword>
<evidence type="ECO:0000256" key="7">
    <source>
        <dbReference type="RuleBase" id="RU363032"/>
    </source>
</evidence>
<feature type="transmembrane region" description="Helical" evidence="7">
    <location>
        <begin position="20"/>
        <end position="37"/>
    </location>
</feature>
<dbReference type="GO" id="GO:0022857">
    <property type="term" value="F:transmembrane transporter activity"/>
    <property type="evidence" value="ECO:0007669"/>
    <property type="project" value="InterPro"/>
</dbReference>
<comment type="subcellular location">
    <subcellularLocation>
        <location evidence="1 7">Cell membrane</location>
        <topology evidence="1 7">Multi-pass membrane protein</topology>
    </subcellularLocation>
</comment>
<dbReference type="InterPro" id="IPR000515">
    <property type="entry name" value="MetI-like"/>
</dbReference>
<accession>A0A852WFZ1</accession>
<keyword evidence="4 7" id="KW-0812">Transmembrane</keyword>
<name>A0A852WFZ1_9MICO</name>
<dbReference type="SUPFAM" id="SSF161098">
    <property type="entry name" value="MetI-like"/>
    <property type="match status" value="1"/>
</dbReference>
<evidence type="ECO:0000313" key="10">
    <source>
        <dbReference type="Proteomes" id="UP000573599"/>
    </source>
</evidence>
<evidence type="ECO:0000256" key="4">
    <source>
        <dbReference type="ARBA" id="ARBA00022692"/>
    </source>
</evidence>
<dbReference type="GO" id="GO:0006865">
    <property type="term" value="P:amino acid transport"/>
    <property type="evidence" value="ECO:0007669"/>
    <property type="project" value="TreeGrafter"/>
</dbReference>
<keyword evidence="6 7" id="KW-0472">Membrane</keyword>
<evidence type="ECO:0000256" key="5">
    <source>
        <dbReference type="ARBA" id="ARBA00022989"/>
    </source>
</evidence>
<dbReference type="PANTHER" id="PTHR30614:SF21">
    <property type="entry name" value="AMINO ACID ABC TRANSPORTER PERMEASE"/>
    <property type="match status" value="1"/>
</dbReference>
<comment type="caution">
    <text evidence="9">The sequence shown here is derived from an EMBL/GenBank/DDBJ whole genome shotgun (WGS) entry which is preliminary data.</text>
</comment>
<dbReference type="CDD" id="cd06261">
    <property type="entry name" value="TM_PBP2"/>
    <property type="match status" value="1"/>
</dbReference>
<feature type="transmembrane region" description="Helical" evidence="7">
    <location>
        <begin position="103"/>
        <end position="128"/>
    </location>
</feature>
<keyword evidence="3" id="KW-1003">Cell membrane</keyword>
<dbReference type="PROSITE" id="PS50928">
    <property type="entry name" value="ABC_TM1"/>
    <property type="match status" value="1"/>
</dbReference>
<dbReference type="InterPro" id="IPR043429">
    <property type="entry name" value="ArtM/GltK/GlnP/TcyL/YhdX-like"/>
</dbReference>
<dbReference type="RefSeq" id="WP_179422406.1">
    <property type="nucleotide sequence ID" value="NZ_JACCAB010000001.1"/>
</dbReference>
<comment type="similarity">
    <text evidence="7">Belongs to the binding-protein-dependent transport system permease family.</text>
</comment>
<evidence type="ECO:0000256" key="2">
    <source>
        <dbReference type="ARBA" id="ARBA00022448"/>
    </source>
</evidence>
<evidence type="ECO:0000259" key="8">
    <source>
        <dbReference type="PROSITE" id="PS50928"/>
    </source>
</evidence>
<dbReference type="InterPro" id="IPR010065">
    <property type="entry name" value="AA_ABC_transptr_permease_3TM"/>
</dbReference>
<organism evidence="9 10">
    <name type="scientific">Pedococcus badiiscoriae</name>
    <dbReference type="NCBI Taxonomy" id="642776"/>
    <lineage>
        <taxon>Bacteria</taxon>
        <taxon>Bacillati</taxon>
        <taxon>Actinomycetota</taxon>
        <taxon>Actinomycetes</taxon>
        <taxon>Micrococcales</taxon>
        <taxon>Intrasporangiaceae</taxon>
        <taxon>Pedococcus</taxon>
    </lineage>
</organism>
<feature type="domain" description="ABC transmembrane type-1" evidence="8">
    <location>
        <begin position="69"/>
        <end position="260"/>
    </location>
</feature>
<dbReference type="EMBL" id="JACCAB010000001">
    <property type="protein sequence ID" value="NYG08163.1"/>
    <property type="molecule type" value="Genomic_DNA"/>
</dbReference>
<dbReference type="InterPro" id="IPR035906">
    <property type="entry name" value="MetI-like_sf"/>
</dbReference>
<sequence>MSTSALFDAPGPRARRRHAVLAVLGVLVVIAVGYVVVRKMQDASQLHGAMWKPFVTDRSVWRDYLLLGLWGTLKAAVISITLAVAFGLLFGIGRLSRNRAVRWLSSLVVEFFRSVPVLIMMIASYGYYSRSGLFSSETAPLAGVVTGLTLYNGSVIAELVRSGVFSLPKGQAEAGLSVGLTQAQTLRSVQLPQAITAMLPALIGQFVVILKDSALGYSITYAELLIWSKTLGSAFANTLPAYIVAAALFILLNFTLTVLAGKVEKRLSARGRTTIHEAAPVPTPA</sequence>
<keyword evidence="10" id="KW-1185">Reference proteome</keyword>
<evidence type="ECO:0000256" key="6">
    <source>
        <dbReference type="ARBA" id="ARBA00023136"/>
    </source>
</evidence>
<dbReference type="NCBIfam" id="TIGR01726">
    <property type="entry name" value="HEQRo_perm_3TM"/>
    <property type="match status" value="1"/>
</dbReference>
<evidence type="ECO:0000313" key="9">
    <source>
        <dbReference type="EMBL" id="NYG08163.1"/>
    </source>
</evidence>
<dbReference type="Proteomes" id="UP000573599">
    <property type="component" value="Unassembled WGS sequence"/>
</dbReference>
<evidence type="ECO:0000256" key="3">
    <source>
        <dbReference type="ARBA" id="ARBA00022475"/>
    </source>
</evidence>
<feature type="transmembrane region" description="Helical" evidence="7">
    <location>
        <begin position="64"/>
        <end position="91"/>
    </location>
</feature>
<feature type="transmembrane region" description="Helical" evidence="7">
    <location>
        <begin position="239"/>
        <end position="260"/>
    </location>
</feature>
<dbReference type="GO" id="GO:0043190">
    <property type="term" value="C:ATP-binding cassette (ABC) transporter complex"/>
    <property type="evidence" value="ECO:0007669"/>
    <property type="project" value="InterPro"/>
</dbReference>
<dbReference type="Pfam" id="PF00528">
    <property type="entry name" value="BPD_transp_1"/>
    <property type="match status" value="1"/>
</dbReference>
<keyword evidence="5 7" id="KW-1133">Transmembrane helix</keyword>
<protein>
    <submittedName>
        <fullName evidence="9">Glutamate transport system permease protein</fullName>
    </submittedName>
</protein>